<gene>
    <name evidence="2" type="ORF">H0H26_10050</name>
</gene>
<dbReference type="Pfam" id="PF01370">
    <property type="entry name" value="Epimerase"/>
    <property type="match status" value="1"/>
</dbReference>
<dbReference type="KEGG" id="fpv:IA03_03360"/>
<dbReference type="InterPro" id="IPR010099">
    <property type="entry name" value="SDR39U1"/>
</dbReference>
<dbReference type="OMA" id="YLPWIHI"/>
<accession>A0A075S6K5</accession>
<dbReference type="RefSeq" id="WP_011962832.1">
    <property type="nucleotide sequence ID" value="NZ_BCNG01000037.1"/>
</dbReference>
<dbReference type="AlphaFoldDB" id="A0A075S6K5"/>
<protein>
    <submittedName>
        <fullName evidence="2">TIGR01777 family protein</fullName>
    </submittedName>
</protein>
<dbReference type="Pfam" id="PF08338">
    <property type="entry name" value="DUF1731"/>
    <property type="match status" value="1"/>
</dbReference>
<evidence type="ECO:0000313" key="3">
    <source>
        <dbReference type="Proteomes" id="UP000596329"/>
    </source>
</evidence>
<dbReference type="Gene3D" id="3.40.50.720">
    <property type="entry name" value="NAD(P)-binding Rossmann-like Domain"/>
    <property type="match status" value="1"/>
</dbReference>
<dbReference type="KEGG" id="fpk:IA06_03310"/>
<dbReference type="PANTHER" id="PTHR11092:SF0">
    <property type="entry name" value="EPIMERASE FAMILY PROTEIN SDR39U1"/>
    <property type="match status" value="1"/>
</dbReference>
<dbReference type="InterPro" id="IPR001509">
    <property type="entry name" value="Epimerase_deHydtase"/>
</dbReference>
<dbReference type="NCBIfam" id="TIGR01777">
    <property type="entry name" value="yfcH"/>
    <property type="match status" value="1"/>
</dbReference>
<evidence type="ECO:0000313" key="2">
    <source>
        <dbReference type="EMBL" id="QRE03237.1"/>
    </source>
</evidence>
<name>A0A075S6K5_FLAPS</name>
<dbReference type="Proteomes" id="UP000596329">
    <property type="component" value="Chromosome"/>
</dbReference>
<reference evidence="2 3" key="1">
    <citation type="submission" date="2020-07" db="EMBL/GenBank/DDBJ databases">
        <title>Genomic characterization of Flavobacterium psychrophilum strains.</title>
        <authorList>
            <person name="Castillo D."/>
            <person name="Jorgensen J."/>
            <person name="Middelboe M."/>
        </authorList>
    </citation>
    <scope>NUCLEOTIDE SEQUENCE [LARGE SCALE GENOMIC DNA]</scope>
    <source>
        <strain evidence="2 3">FPS-R7</strain>
    </source>
</reference>
<dbReference type="PANTHER" id="PTHR11092">
    <property type="entry name" value="SUGAR NUCLEOTIDE EPIMERASE RELATED"/>
    <property type="match status" value="1"/>
</dbReference>
<organism evidence="2 3">
    <name type="scientific">Flavobacterium psychrophilum</name>
    <dbReference type="NCBI Taxonomy" id="96345"/>
    <lineage>
        <taxon>Bacteria</taxon>
        <taxon>Pseudomonadati</taxon>
        <taxon>Bacteroidota</taxon>
        <taxon>Flavobacteriia</taxon>
        <taxon>Flavobacteriales</taxon>
        <taxon>Flavobacteriaceae</taxon>
        <taxon>Flavobacterium</taxon>
    </lineage>
</organism>
<dbReference type="GeneID" id="66552647"/>
<dbReference type="SUPFAM" id="SSF51735">
    <property type="entry name" value="NAD(P)-binding Rossmann-fold domains"/>
    <property type="match status" value="1"/>
</dbReference>
<comment type="similarity">
    <text evidence="1">Belongs to the NAD(P)-dependent epimerase/dehydratase family. SDR39U1 subfamily.</text>
</comment>
<sequence length="302" mass="33961">MKVLITGATGLIGTVLTELLLQNGIKINYLTTNKQKITHQPNYNGFYWSPESGVIDENSLIDVTTIIHLAGASIAKRWTPKYKQEIIESRVLSANLLYNALKNNPHQVKQFISASAIGIYPDSLNNYYTENFTKFENTFLSNVVIKWEESVNQIERLNINVCKLRTGLVLSTKGGALPEILKPIKLGVGSAIGSGKQMQSWIHIHDLANMFLFALQNNLQGIYNAVAPNPVTNYELNYTAAQILDKPFFMPNIPRFIIKLALGEMHTLLFESQNVNAKKIEQTGFEFQYKSIQSALKQLLKK</sequence>
<dbReference type="InterPro" id="IPR036291">
    <property type="entry name" value="NAD(P)-bd_dom_sf"/>
</dbReference>
<dbReference type="KEGG" id="fpq:IB65_03285"/>
<dbReference type="KEGG" id="fpc:FPSM_01650"/>
<evidence type="ECO:0000256" key="1">
    <source>
        <dbReference type="ARBA" id="ARBA00009353"/>
    </source>
</evidence>
<dbReference type="KEGG" id="fpw:IA04_03270"/>
<dbReference type="InterPro" id="IPR013549">
    <property type="entry name" value="DUF1731"/>
</dbReference>
<proteinExistence type="inferred from homology"/>
<dbReference type="EMBL" id="CP059075">
    <property type="protein sequence ID" value="QRE03237.1"/>
    <property type="molecule type" value="Genomic_DNA"/>
</dbReference>